<protein>
    <recommendedName>
        <fullName evidence="1">SnoaL-like domain-containing protein</fullName>
    </recommendedName>
</protein>
<dbReference type="Pfam" id="PF12680">
    <property type="entry name" value="SnoaL_2"/>
    <property type="match status" value="1"/>
</dbReference>
<name>A0A377Y0A4_KLEPN</name>
<dbReference type="InterPro" id="IPR032710">
    <property type="entry name" value="NTF2-like_dom_sf"/>
</dbReference>
<gene>
    <name evidence="2" type="ORF">NCTC5052_01526</name>
</gene>
<dbReference type="EMBL" id="UGLJ01000002">
    <property type="protein sequence ID" value="STT93137.1"/>
    <property type="molecule type" value="Genomic_DNA"/>
</dbReference>
<dbReference type="Proteomes" id="UP000254103">
    <property type="component" value="Unassembled WGS sequence"/>
</dbReference>
<dbReference type="SUPFAM" id="SSF54427">
    <property type="entry name" value="NTF2-like"/>
    <property type="match status" value="1"/>
</dbReference>
<evidence type="ECO:0000259" key="1">
    <source>
        <dbReference type="Pfam" id="PF12680"/>
    </source>
</evidence>
<reference evidence="2 3" key="1">
    <citation type="submission" date="2018-06" db="EMBL/GenBank/DDBJ databases">
        <authorList>
            <consortium name="Pathogen Informatics"/>
            <person name="Doyle S."/>
        </authorList>
    </citation>
    <scope>NUCLEOTIDE SEQUENCE [LARGE SCALE GENOMIC DNA]</scope>
    <source>
        <strain evidence="2 3">NCTC5052</strain>
    </source>
</reference>
<evidence type="ECO:0000313" key="3">
    <source>
        <dbReference type="Proteomes" id="UP000254103"/>
    </source>
</evidence>
<accession>A0A377Y0A4</accession>
<proteinExistence type="predicted"/>
<sequence length="140" mass="16418">MITITRVLDDIINHQQIPLDRILSRYFSPGYRQRTDNKWEGLDGFAQHARRLREIIAFAKIELHDELRNGNLYATRHRVLCTRRSGEEVDMEVYMFAEIDDSGRFIRIEEATLMLKGRESDRDLGSASLFKILCKCLSQK</sequence>
<organism evidence="2 3">
    <name type="scientific">Klebsiella pneumoniae</name>
    <dbReference type="NCBI Taxonomy" id="573"/>
    <lineage>
        <taxon>Bacteria</taxon>
        <taxon>Pseudomonadati</taxon>
        <taxon>Pseudomonadota</taxon>
        <taxon>Gammaproteobacteria</taxon>
        <taxon>Enterobacterales</taxon>
        <taxon>Enterobacteriaceae</taxon>
        <taxon>Klebsiella/Raoultella group</taxon>
        <taxon>Klebsiella</taxon>
        <taxon>Klebsiella pneumoniae complex</taxon>
    </lineage>
</organism>
<feature type="domain" description="SnoaL-like" evidence="1">
    <location>
        <begin position="24"/>
        <end position="107"/>
    </location>
</feature>
<evidence type="ECO:0000313" key="2">
    <source>
        <dbReference type="EMBL" id="STT93137.1"/>
    </source>
</evidence>
<dbReference type="Gene3D" id="3.10.450.50">
    <property type="match status" value="1"/>
</dbReference>
<dbReference type="AlphaFoldDB" id="A0A377Y0A4"/>
<dbReference type="InterPro" id="IPR037401">
    <property type="entry name" value="SnoaL-like"/>
</dbReference>